<dbReference type="Pfam" id="PF00419">
    <property type="entry name" value="Fimbrial"/>
    <property type="match status" value="1"/>
</dbReference>
<accession>A0A379SGC3</accession>
<dbReference type="GO" id="GO:0009289">
    <property type="term" value="C:pilus"/>
    <property type="evidence" value="ECO:0007669"/>
    <property type="project" value="InterPro"/>
</dbReference>
<dbReference type="InterPro" id="IPR036937">
    <property type="entry name" value="Adhesion_dom_fimbrial_sf"/>
</dbReference>
<reference evidence="3 4" key="1">
    <citation type="submission" date="2018-06" db="EMBL/GenBank/DDBJ databases">
        <authorList>
            <consortium name="Pathogen Informatics"/>
            <person name="Doyle S."/>
        </authorList>
    </citation>
    <scope>NUCLEOTIDE SEQUENCE [LARGE SCALE GENOMIC DNA]</scope>
    <source>
        <strain evidence="3 4">NCTC10718</strain>
    </source>
</reference>
<dbReference type="EMBL" id="UGWQ01000004">
    <property type="protein sequence ID" value="SUG27791.1"/>
    <property type="molecule type" value="Genomic_DNA"/>
</dbReference>
<dbReference type="GO" id="GO:0043709">
    <property type="term" value="P:cell adhesion involved in single-species biofilm formation"/>
    <property type="evidence" value="ECO:0007669"/>
    <property type="project" value="TreeGrafter"/>
</dbReference>
<protein>
    <submittedName>
        <fullName evidence="3">Putative minor fimbrial subunit StfF</fullName>
    </submittedName>
</protein>
<dbReference type="Proteomes" id="UP000254332">
    <property type="component" value="Unassembled WGS sequence"/>
</dbReference>
<dbReference type="Gene3D" id="2.60.40.1090">
    <property type="entry name" value="Fimbrial-type adhesion domain"/>
    <property type="match status" value="1"/>
</dbReference>
<sequence length="181" mass="18777">MSRKYQLISGLMAALLLFGPGEHDAYADVNITICGTIIEPTCSVTGADGGTRTEVNFGNVPLNAVGTDQARQPLRMNVTCDSAPPSGKTLKMYVKPVSNGTMSYSGRTVLGTSMAGLGIDLTDESSVVVTPETWVPVHGVDTGVALPTGVVTLQATLVSDDVSALTADTFTSSASVLMTYQ</sequence>
<evidence type="ECO:0000259" key="2">
    <source>
        <dbReference type="Pfam" id="PF00419"/>
    </source>
</evidence>
<feature type="chain" id="PRO_5016813622" evidence="1">
    <location>
        <begin position="26"/>
        <end position="181"/>
    </location>
</feature>
<evidence type="ECO:0000256" key="1">
    <source>
        <dbReference type="SAM" id="SignalP"/>
    </source>
</evidence>
<evidence type="ECO:0000313" key="3">
    <source>
        <dbReference type="EMBL" id="SUG27791.1"/>
    </source>
</evidence>
<gene>
    <name evidence="3" type="ORF">NCTC10718_05121</name>
</gene>
<dbReference type="SUPFAM" id="SSF49401">
    <property type="entry name" value="Bacterial adhesins"/>
    <property type="match status" value="1"/>
</dbReference>
<keyword evidence="1" id="KW-0732">Signal</keyword>
<organism evidence="3 4">
    <name type="scientific">Salmonella enterica</name>
    <name type="common">Salmonella choleraesuis</name>
    <dbReference type="NCBI Taxonomy" id="28901"/>
    <lineage>
        <taxon>Bacteria</taxon>
        <taxon>Pseudomonadati</taxon>
        <taxon>Pseudomonadota</taxon>
        <taxon>Gammaproteobacteria</taxon>
        <taxon>Enterobacterales</taxon>
        <taxon>Enterobacteriaceae</taxon>
        <taxon>Salmonella</taxon>
    </lineage>
</organism>
<evidence type="ECO:0000313" key="4">
    <source>
        <dbReference type="Proteomes" id="UP000254332"/>
    </source>
</evidence>
<dbReference type="PANTHER" id="PTHR33420:SF34">
    <property type="entry name" value="MINOR FIMBRIAL SUBUNIT"/>
    <property type="match status" value="1"/>
</dbReference>
<dbReference type="AlphaFoldDB" id="A0A379SGC3"/>
<dbReference type="PANTHER" id="PTHR33420">
    <property type="entry name" value="FIMBRIAL SUBUNIT ELFA-RELATED"/>
    <property type="match status" value="1"/>
</dbReference>
<feature type="signal peptide" evidence="1">
    <location>
        <begin position="1"/>
        <end position="25"/>
    </location>
</feature>
<dbReference type="InterPro" id="IPR050263">
    <property type="entry name" value="Bact_Fimbrial_Adh_Pro"/>
</dbReference>
<dbReference type="InterPro" id="IPR000259">
    <property type="entry name" value="Adhesion_dom_fimbrial"/>
</dbReference>
<dbReference type="InterPro" id="IPR008966">
    <property type="entry name" value="Adhesion_dom_sf"/>
</dbReference>
<name>A0A379SGC3_SALER</name>
<proteinExistence type="predicted"/>
<feature type="domain" description="Fimbrial-type adhesion" evidence="2">
    <location>
        <begin position="32"/>
        <end position="181"/>
    </location>
</feature>